<dbReference type="SMART" id="SM00065">
    <property type="entry name" value="GAF"/>
    <property type="match status" value="1"/>
</dbReference>
<dbReference type="InterPro" id="IPR016132">
    <property type="entry name" value="Phyto_chromo_attachment"/>
</dbReference>
<dbReference type="InterPro" id="IPR001294">
    <property type="entry name" value="Phytochrome"/>
</dbReference>
<dbReference type="GO" id="GO:0009584">
    <property type="term" value="P:detection of visible light"/>
    <property type="evidence" value="ECO:0007669"/>
    <property type="project" value="InterPro"/>
</dbReference>
<sequence>MAENKNYDSQFCGNLAIHQTNSIQDYGYLLVISTNSMEIIQGSENIIDITGKSIRDIIGLNFSEFLSEDDAERLKKELNTDYRTRIPFRCTLVSQGKETMLEILMHIQADQTILEIEETQQMPERSFSEVFQEVRSFISILEHSNNLEEICQLSILEIRRLSGFDGIRMYRFDENWNGTVIAEEIEGALESYLGQTFPASDVPKQARALYIKNPYRLIPNRNYVPSKLFPVINPITNGFLDLSDCNLRSIAAVHLEYMSNMNVTASMSIRVMVDGVLWGLISCHHITEKYLNVELRSIFEWLSMEISYRISAVIKNEELHKSGAMLEIKGTITEQIFAKGNIKDGLINDTNKSLLRLLNATGFAIILNGKISTSGEVPPMRELEDLFLWTAGKAFGNVFHTNELSDSFEEAKSFKEVGSGIMIIPISAESEDFIICFRPEVIKSIKWGGNPNEAFSMEKDGLSYHPRNSFKLWLETVHGQSLPWLNSEIEAAESLRRFMVEFSSSQPSN</sequence>
<dbReference type="GO" id="GO:0006355">
    <property type="term" value="P:regulation of DNA-templated transcription"/>
    <property type="evidence" value="ECO:0007669"/>
    <property type="project" value="InterPro"/>
</dbReference>
<dbReference type="PRINTS" id="PR01033">
    <property type="entry name" value="PHYTOCHROME"/>
</dbReference>
<gene>
    <name evidence="7" type="ORF">SAMN06297358_0731</name>
</gene>
<dbReference type="InterPro" id="IPR013515">
    <property type="entry name" value="Phytochrome_cen-reg"/>
</dbReference>
<dbReference type="Gene3D" id="3.30.450.270">
    <property type="match status" value="1"/>
</dbReference>
<proteinExistence type="predicted"/>
<dbReference type="Gene3D" id="3.30.450.40">
    <property type="match status" value="1"/>
</dbReference>
<dbReference type="SUPFAM" id="SSF55785">
    <property type="entry name" value="PYP-like sensor domain (PAS domain)"/>
    <property type="match status" value="1"/>
</dbReference>
<evidence type="ECO:0000259" key="5">
    <source>
        <dbReference type="PROSITE" id="PS50046"/>
    </source>
</evidence>
<feature type="domain" description="PAS" evidence="6">
    <location>
        <begin position="29"/>
        <end position="85"/>
    </location>
</feature>
<dbReference type="InterPro" id="IPR000014">
    <property type="entry name" value="PAS"/>
</dbReference>
<accession>A0A285ZSD0</accession>
<evidence type="ECO:0000259" key="6">
    <source>
        <dbReference type="PROSITE" id="PS50112"/>
    </source>
</evidence>
<dbReference type="Pfam" id="PF00360">
    <property type="entry name" value="PHY"/>
    <property type="match status" value="1"/>
</dbReference>
<evidence type="ECO:0000256" key="4">
    <source>
        <dbReference type="ARBA" id="ARBA00023170"/>
    </source>
</evidence>
<organism evidence="7 8">
    <name type="scientific">Pedobacter xixiisoli</name>
    <dbReference type="NCBI Taxonomy" id="1476464"/>
    <lineage>
        <taxon>Bacteria</taxon>
        <taxon>Pseudomonadati</taxon>
        <taxon>Bacteroidota</taxon>
        <taxon>Sphingobacteriia</taxon>
        <taxon>Sphingobacteriales</taxon>
        <taxon>Sphingobacteriaceae</taxon>
        <taxon>Pedobacter</taxon>
    </lineage>
</organism>
<keyword evidence="1" id="KW-0600">Photoreceptor protein</keyword>
<keyword evidence="3" id="KW-0157">Chromophore</keyword>
<dbReference type="InterPro" id="IPR013654">
    <property type="entry name" value="PAS_2"/>
</dbReference>
<protein>
    <submittedName>
        <fullName evidence="7">GAF domain-containing protein</fullName>
    </submittedName>
</protein>
<feature type="domain" description="Phytochrome chromophore attachment site" evidence="5">
    <location>
        <begin position="146"/>
        <end position="304"/>
    </location>
</feature>
<evidence type="ECO:0000313" key="7">
    <source>
        <dbReference type="EMBL" id="SOD12558.1"/>
    </source>
</evidence>
<evidence type="ECO:0000313" key="8">
    <source>
        <dbReference type="Proteomes" id="UP000219281"/>
    </source>
</evidence>
<evidence type="ECO:0000256" key="2">
    <source>
        <dbReference type="ARBA" id="ARBA00022606"/>
    </source>
</evidence>
<reference evidence="8" key="1">
    <citation type="submission" date="2017-09" db="EMBL/GenBank/DDBJ databases">
        <authorList>
            <person name="Varghese N."/>
            <person name="Submissions S."/>
        </authorList>
    </citation>
    <scope>NUCLEOTIDE SEQUENCE [LARGE SCALE GENOMIC DNA]</scope>
    <source>
        <strain evidence="8">CGMCC 1.12803</strain>
    </source>
</reference>
<dbReference type="PROSITE" id="PS50112">
    <property type="entry name" value="PAS"/>
    <property type="match status" value="1"/>
</dbReference>
<dbReference type="AlphaFoldDB" id="A0A285ZSD0"/>
<dbReference type="InterPro" id="IPR003018">
    <property type="entry name" value="GAF"/>
</dbReference>
<keyword evidence="2" id="KW-0716">Sensory transduction</keyword>
<dbReference type="GO" id="GO:0009881">
    <property type="term" value="F:photoreceptor activity"/>
    <property type="evidence" value="ECO:0007669"/>
    <property type="project" value="UniProtKB-KW"/>
</dbReference>
<dbReference type="InterPro" id="IPR035965">
    <property type="entry name" value="PAS-like_dom_sf"/>
</dbReference>
<name>A0A285ZSD0_9SPHI</name>
<keyword evidence="4" id="KW-0675">Receptor</keyword>
<dbReference type="InterPro" id="IPR029016">
    <property type="entry name" value="GAF-like_dom_sf"/>
</dbReference>
<dbReference type="OrthoDB" id="9766459at2"/>
<keyword evidence="8" id="KW-1185">Reference proteome</keyword>
<dbReference type="Pfam" id="PF08446">
    <property type="entry name" value="PAS_2"/>
    <property type="match status" value="1"/>
</dbReference>
<dbReference type="SUPFAM" id="SSF55781">
    <property type="entry name" value="GAF domain-like"/>
    <property type="match status" value="2"/>
</dbReference>
<dbReference type="InterPro" id="IPR043150">
    <property type="entry name" value="Phytochrome_PHY_sf"/>
</dbReference>
<dbReference type="Pfam" id="PF01590">
    <property type="entry name" value="GAF"/>
    <property type="match status" value="1"/>
</dbReference>
<dbReference type="RefSeq" id="WP_097128805.1">
    <property type="nucleotide sequence ID" value="NZ_OCMT01000001.1"/>
</dbReference>
<evidence type="ECO:0000256" key="3">
    <source>
        <dbReference type="ARBA" id="ARBA00022991"/>
    </source>
</evidence>
<dbReference type="EMBL" id="OCMT01000001">
    <property type="protein sequence ID" value="SOD12558.1"/>
    <property type="molecule type" value="Genomic_DNA"/>
</dbReference>
<dbReference type="PROSITE" id="PS50046">
    <property type="entry name" value="PHYTOCHROME_2"/>
    <property type="match status" value="1"/>
</dbReference>
<evidence type="ECO:0000256" key="1">
    <source>
        <dbReference type="ARBA" id="ARBA00022543"/>
    </source>
</evidence>
<dbReference type="Proteomes" id="UP000219281">
    <property type="component" value="Unassembled WGS sequence"/>
</dbReference>
<dbReference type="Gene3D" id="3.30.450.20">
    <property type="entry name" value="PAS domain"/>
    <property type="match status" value="1"/>
</dbReference>